<reference evidence="2 3" key="1">
    <citation type="submission" date="2019-02" db="EMBL/GenBank/DDBJ databases">
        <title>Deep-cultivation of Planctomycetes and their phenomic and genomic characterization uncovers novel biology.</title>
        <authorList>
            <person name="Wiegand S."/>
            <person name="Jogler M."/>
            <person name="Boedeker C."/>
            <person name="Pinto D."/>
            <person name="Vollmers J."/>
            <person name="Rivas-Marin E."/>
            <person name="Kohn T."/>
            <person name="Peeters S.H."/>
            <person name="Heuer A."/>
            <person name="Rast P."/>
            <person name="Oberbeckmann S."/>
            <person name="Bunk B."/>
            <person name="Jeske O."/>
            <person name="Meyerdierks A."/>
            <person name="Storesund J.E."/>
            <person name="Kallscheuer N."/>
            <person name="Luecker S."/>
            <person name="Lage O.M."/>
            <person name="Pohl T."/>
            <person name="Merkel B.J."/>
            <person name="Hornburger P."/>
            <person name="Mueller R.-W."/>
            <person name="Bruemmer F."/>
            <person name="Labrenz M."/>
            <person name="Spormann A.M."/>
            <person name="Op den Camp H."/>
            <person name="Overmann J."/>
            <person name="Amann R."/>
            <person name="Jetten M.S.M."/>
            <person name="Mascher T."/>
            <person name="Medema M.H."/>
            <person name="Devos D.P."/>
            <person name="Kaster A.-K."/>
            <person name="Ovreas L."/>
            <person name="Rohde M."/>
            <person name="Galperin M.Y."/>
            <person name="Jogler C."/>
        </authorList>
    </citation>
    <scope>NUCLEOTIDE SEQUENCE [LARGE SCALE GENOMIC DNA]</scope>
    <source>
        <strain evidence="2 3">FF011L</strain>
    </source>
</reference>
<dbReference type="EMBL" id="CP036262">
    <property type="protein sequence ID" value="QDS91329.1"/>
    <property type="molecule type" value="Genomic_DNA"/>
</dbReference>
<dbReference type="Pfam" id="PF07585">
    <property type="entry name" value="BBP7"/>
    <property type="match status" value="1"/>
</dbReference>
<feature type="signal peptide" evidence="1">
    <location>
        <begin position="1"/>
        <end position="31"/>
    </location>
</feature>
<dbReference type="KEGG" id="rml:FF011L_00580"/>
<evidence type="ECO:0000313" key="2">
    <source>
        <dbReference type="EMBL" id="QDS91329.1"/>
    </source>
</evidence>
<proteinExistence type="predicted"/>
<dbReference type="AlphaFoldDB" id="A0A517M8Y0"/>
<sequence precursor="true">MYRSTMTSNFRRFVFSTLMGMSVCCAASANAQESGLAGGHEGIQLAPGERIIRSIDNETGQSIPLYDAQTNQPLERSSALGSGVATGAGHGPLHGHSGHHPSDCACSQCAGAAGAYNGLGCFGGCAPGYYFRAEALYIKRSGDEGQTLSRNFQLSEFDYELGTRLTLGRTFDCLDGYEFVYSGIFDWGNSGSITNPGNLDSVLTTDLVNPANTVNVDTFANADFQSLRYEAEFHSFEMNRTYRGWDVVNMLYGFRYIDYSEDFGFNSTNGAGLSSVRNSVENDLLGAQVGMDLAYPLGERLWSLFRSRAGAFINFADSSTSFVNGDAVNPGNQRTITAYEEDTGLTGMIEIGGSLRYRVGPALALTAGYEFWYLANVATVPSQISPVVVPGYGAYVGNDEDIFFHGAVFGAEFDF</sequence>
<feature type="chain" id="PRO_5021820767" evidence="1">
    <location>
        <begin position="32"/>
        <end position="415"/>
    </location>
</feature>
<dbReference type="Proteomes" id="UP000320672">
    <property type="component" value="Chromosome"/>
</dbReference>
<accession>A0A517M8Y0</accession>
<keyword evidence="3" id="KW-1185">Reference proteome</keyword>
<evidence type="ECO:0000313" key="3">
    <source>
        <dbReference type="Proteomes" id="UP000320672"/>
    </source>
</evidence>
<keyword evidence="1" id="KW-0732">Signal</keyword>
<organism evidence="2 3">
    <name type="scientific">Roseimaritima multifibrata</name>
    <dbReference type="NCBI Taxonomy" id="1930274"/>
    <lineage>
        <taxon>Bacteria</taxon>
        <taxon>Pseudomonadati</taxon>
        <taxon>Planctomycetota</taxon>
        <taxon>Planctomycetia</taxon>
        <taxon>Pirellulales</taxon>
        <taxon>Pirellulaceae</taxon>
        <taxon>Roseimaritima</taxon>
    </lineage>
</organism>
<evidence type="ECO:0000256" key="1">
    <source>
        <dbReference type="SAM" id="SignalP"/>
    </source>
</evidence>
<name>A0A517M8Y0_9BACT</name>
<protein>
    <submittedName>
        <fullName evidence="2">Uncharacterized protein</fullName>
    </submittedName>
</protein>
<gene>
    <name evidence="2" type="ORF">FF011L_00580</name>
</gene>
<dbReference type="InterPro" id="IPR011446">
    <property type="entry name" value="BBP7"/>
</dbReference>